<name>A0A365P4P7_9FLAO</name>
<comment type="caution">
    <text evidence="2">The sequence shown here is derived from an EMBL/GenBank/DDBJ whole genome shotgun (WGS) entry which is preliminary data.</text>
</comment>
<proteinExistence type="predicted"/>
<dbReference type="NCBIfam" id="TIGR04131">
    <property type="entry name" value="Bac_Flav_CTERM"/>
    <property type="match status" value="1"/>
</dbReference>
<keyword evidence="1" id="KW-0732">Signal</keyword>
<organism evidence="2 3">
    <name type="scientific">Flavobacterium tibetense</name>
    <dbReference type="NCBI Taxonomy" id="2233533"/>
    <lineage>
        <taxon>Bacteria</taxon>
        <taxon>Pseudomonadati</taxon>
        <taxon>Bacteroidota</taxon>
        <taxon>Flavobacteriia</taxon>
        <taxon>Flavobacteriales</taxon>
        <taxon>Flavobacteriaceae</taxon>
        <taxon>Flavobacterium</taxon>
    </lineage>
</organism>
<protein>
    <recommendedName>
        <fullName evidence="4">Ig-like domain-containing protein</fullName>
    </recommendedName>
</protein>
<dbReference type="Gene3D" id="2.60.40.10">
    <property type="entry name" value="Immunoglobulins"/>
    <property type="match status" value="2"/>
</dbReference>
<dbReference type="RefSeq" id="WP_113988012.1">
    <property type="nucleotide sequence ID" value="NZ_QLST01000002.1"/>
</dbReference>
<accession>A0A365P4P7</accession>
<dbReference type="EMBL" id="QLST01000002">
    <property type="protein sequence ID" value="RBA29530.1"/>
    <property type="molecule type" value="Genomic_DNA"/>
</dbReference>
<dbReference type="AlphaFoldDB" id="A0A365P4P7"/>
<gene>
    <name evidence="2" type="ORF">DPN68_02480</name>
</gene>
<dbReference type="Pfam" id="PF13585">
    <property type="entry name" value="CHU_C"/>
    <property type="match status" value="1"/>
</dbReference>
<dbReference type="OrthoDB" id="9765926at2"/>
<dbReference type="InterPro" id="IPR026341">
    <property type="entry name" value="T9SS_type_B"/>
</dbReference>
<dbReference type="Proteomes" id="UP000253319">
    <property type="component" value="Unassembled WGS sequence"/>
</dbReference>
<dbReference type="InterPro" id="IPR013783">
    <property type="entry name" value="Ig-like_fold"/>
</dbReference>
<reference evidence="2 3" key="1">
    <citation type="submission" date="2018-06" db="EMBL/GenBank/DDBJ databases">
        <title>Flavobacterium tibetense sp. nov., isolated from a wetland YonghuCo on Tibetan Plateau.</title>
        <authorList>
            <person name="Xing P."/>
            <person name="Phurbu D."/>
            <person name="Lu H."/>
        </authorList>
    </citation>
    <scope>NUCLEOTIDE SEQUENCE [LARGE SCALE GENOMIC DNA]</scope>
    <source>
        <strain evidence="2 3">YH5</strain>
    </source>
</reference>
<evidence type="ECO:0000256" key="1">
    <source>
        <dbReference type="SAM" id="SignalP"/>
    </source>
</evidence>
<keyword evidence="3" id="KW-1185">Reference proteome</keyword>
<sequence length="1198" mass="131985">MKKTTFYTILLFFTSWVSFGQGGAPSCAILQANPSEYQSCATSIPFANSTGGNGESYTTTCIPTSFVGPTWFFIEIKDPGTVILQISQVNNAGFGTDVDFVLWGPFSNLNSICSQLNTTNEVDCSYSPAAIETVSIPNSNVGDLYVLLIDNYAGQPGSITVTQTGGTGTTNCDFLSSVSIVEPNNTPINQLDYCKPFIKEIKALVDITDFPGQPSDLRFNYSWYKDDILVQSENNSLLSSNTINANESGVYKVIVTVYDISINPSGDTTGLRESEATIELKFHIEPEVSISNSNTVCLNSNPVLTSAISNLTDMAPLVDVLNYQWYINNNPINGATNPTFTPTLPGDYYVIVTNAPCSARTSNTIRIIVSPNIQIASDNVFCENDSFTITSNNSNASLNTNLTYQWYKDGIAIAGASSASLLVNKFNHTVNTTSQYYLETTEQGTCTNISNSVAITINALPIINTVPTTLEQCDYIDNTLDGIAETNLLQLYNYFTNTTSGLTLYFYSDIGLTQLITNPSNYINTTSPFFQTIYVKLVNENITPNCTSENTGSFTLRINPTSVANYPNIAAVCPEINQNFGFINFDAQRVLIKNMFFPSSDVTISFHINTSDASTGLNALSNASQLPVGTTTIYTRVISNATQNCEGIGTFEVTVTQAPLQNVINEELICLQDSYLLNTKDAEVLSGQSPTVVASYFNSFENARDNVFAINKNIPLLLTLGTRRIYVRLFDSLTQCSSIVDFDISIFPNPVLTQPLAIRLCGETTATFNLNSRITQITNGNANYQVTFYANNADLLIDNPITNPDNYTSTSTTIICKVVDATNNSCEAFTTLSLVVMSLPGSNSNPTPIELCNDSGFEQFDLTIRESQMAGATPLSTIEFIYYRELNDALANNNNRITNPSNYLNTTINFQKIYVRLNSRTNIDSETGLACFKILELDLYVRPFPENNLLSQPYTICIDQSNNIVYPVEIKTLLNSSDYSFTWYTGFDGISGNEIAGETNNSFITSTVGEYSVKVTNISNAALCSSIFNFTAQTSLIPEILTLNPSELIAFEVENTISATVSPPSNDYLYSIDGIYWQESNVFTNIPEGEYTLTVTNKFGCGNLSENFIILDYPRFFTPNGDGYNDTWKLKGSSIVDFISVSIFDRYGKLLKVMNPQTDEWDGLFNDTPLPSTDYWFTVKYQINNISKEFRGHFSLIR</sequence>
<evidence type="ECO:0000313" key="3">
    <source>
        <dbReference type="Proteomes" id="UP000253319"/>
    </source>
</evidence>
<feature type="chain" id="PRO_5016726841" description="Ig-like domain-containing protein" evidence="1">
    <location>
        <begin position="21"/>
        <end position="1198"/>
    </location>
</feature>
<evidence type="ECO:0000313" key="2">
    <source>
        <dbReference type="EMBL" id="RBA29530.1"/>
    </source>
</evidence>
<evidence type="ECO:0008006" key="4">
    <source>
        <dbReference type="Google" id="ProtNLM"/>
    </source>
</evidence>
<feature type="signal peptide" evidence="1">
    <location>
        <begin position="1"/>
        <end position="20"/>
    </location>
</feature>